<keyword evidence="2" id="KW-0012">Acyltransferase</keyword>
<dbReference type="InterPro" id="IPR000182">
    <property type="entry name" value="GNAT_dom"/>
</dbReference>
<reference evidence="4 5" key="2">
    <citation type="submission" date="2008-10" db="EMBL/GenBank/DDBJ databases">
        <authorList>
            <person name="Fulton L."/>
            <person name="Clifton S."/>
            <person name="Fulton B."/>
            <person name="Xu J."/>
            <person name="Minx P."/>
            <person name="Pepin K.H."/>
            <person name="Johnson M."/>
            <person name="Bhonagiri V."/>
            <person name="Nash W.E."/>
            <person name="Mardis E.R."/>
            <person name="Wilson R.K."/>
        </authorList>
    </citation>
    <scope>NUCLEOTIDE SEQUENCE [LARGE SCALE GENOMIC DNA]</scope>
    <source>
        <strain evidence="4 5">DSM 30120</strain>
    </source>
</reference>
<dbReference type="InterPro" id="IPR016181">
    <property type="entry name" value="Acyl_CoA_acyltransferase"/>
</dbReference>
<dbReference type="GO" id="GO:0016747">
    <property type="term" value="F:acyltransferase activity, transferring groups other than amino-acyl groups"/>
    <property type="evidence" value="ECO:0007669"/>
    <property type="project" value="InterPro"/>
</dbReference>
<evidence type="ECO:0000313" key="4">
    <source>
        <dbReference type="EMBL" id="EEB47197.1"/>
    </source>
</evidence>
<protein>
    <submittedName>
        <fullName evidence="4">Toxin-antitoxin system, toxin component, GNAT family</fullName>
    </submittedName>
</protein>
<dbReference type="PANTHER" id="PTHR43877">
    <property type="entry name" value="AMINOALKYLPHOSPHONATE N-ACETYLTRANSFERASE-RELATED-RELATED"/>
    <property type="match status" value="1"/>
</dbReference>
<dbReference type="eggNOG" id="COG0456">
    <property type="taxonomic scope" value="Bacteria"/>
</dbReference>
<comment type="caution">
    <text evidence="4">The sequence shown here is derived from an EMBL/GenBank/DDBJ whole genome shotgun (WGS) entry which is preliminary data.</text>
</comment>
<evidence type="ECO:0000259" key="3">
    <source>
        <dbReference type="PROSITE" id="PS51186"/>
    </source>
</evidence>
<proteinExistence type="predicted"/>
<dbReference type="AlphaFoldDB" id="B6XC45"/>
<evidence type="ECO:0000313" key="5">
    <source>
        <dbReference type="Proteomes" id="UP000003729"/>
    </source>
</evidence>
<dbReference type="Gene3D" id="3.40.630.30">
    <property type="match status" value="1"/>
</dbReference>
<sequence length="182" mass="20090">MTSSIAAGTNMIIQCYNDKINESKIDELTRLLYECVLGGASVGYTHAETQIDDMKNYWIGVNGALTTHAFKLVTVEVNNQVVATVGLDLCSKLNGKHRGEICKLLVLPRYRGNGFAKQLMSRVEQIAWESGLTLLTLDTVTKGMTVNLYRSLGWQVSGEIPQFALSVNGNLESTTLMFKLRP</sequence>
<dbReference type="PROSITE" id="PS51186">
    <property type="entry name" value="GNAT"/>
    <property type="match status" value="1"/>
</dbReference>
<dbReference type="Pfam" id="PF00583">
    <property type="entry name" value="Acetyltransf_1"/>
    <property type="match status" value="1"/>
</dbReference>
<organism evidence="4 5">
    <name type="scientific">Providencia alcalifaciens DSM 30120</name>
    <dbReference type="NCBI Taxonomy" id="520999"/>
    <lineage>
        <taxon>Bacteria</taxon>
        <taxon>Pseudomonadati</taxon>
        <taxon>Pseudomonadota</taxon>
        <taxon>Gammaproteobacteria</taxon>
        <taxon>Enterobacterales</taxon>
        <taxon>Morganellaceae</taxon>
        <taxon>Providencia</taxon>
    </lineage>
</organism>
<gene>
    <name evidence="4" type="ORF">PROVALCAL_00907</name>
</gene>
<dbReference type="CDD" id="cd04301">
    <property type="entry name" value="NAT_SF"/>
    <property type="match status" value="1"/>
</dbReference>
<dbReference type="InterPro" id="IPR050832">
    <property type="entry name" value="Bact_Acetyltransf"/>
</dbReference>
<keyword evidence="1" id="KW-0808">Transferase</keyword>
<accession>B6XC45</accession>
<feature type="domain" description="N-acetyltransferase" evidence="3">
    <location>
        <begin position="11"/>
        <end position="182"/>
    </location>
</feature>
<name>B6XC45_9GAMM</name>
<dbReference type="SUPFAM" id="SSF55729">
    <property type="entry name" value="Acyl-CoA N-acyltransferases (Nat)"/>
    <property type="match status" value="1"/>
</dbReference>
<dbReference type="EMBL" id="ABXW01000014">
    <property type="protein sequence ID" value="EEB47197.1"/>
    <property type="molecule type" value="Genomic_DNA"/>
</dbReference>
<reference evidence="4 5" key="1">
    <citation type="submission" date="2008-10" db="EMBL/GenBank/DDBJ databases">
        <title>Draft genome sequence of Providencia alcalifaciens (DSM 30120).</title>
        <authorList>
            <person name="Sudarsanam P."/>
            <person name="Ley R."/>
            <person name="Guruge J."/>
            <person name="Turnbaugh P.J."/>
            <person name="Mahowald M."/>
            <person name="Liep D."/>
            <person name="Gordon J."/>
        </authorList>
    </citation>
    <scope>NUCLEOTIDE SEQUENCE [LARGE SCALE GENOMIC DNA]</scope>
    <source>
        <strain evidence="4 5">DSM 30120</strain>
    </source>
</reference>
<dbReference type="Proteomes" id="UP000003729">
    <property type="component" value="Unassembled WGS sequence"/>
</dbReference>
<evidence type="ECO:0000256" key="1">
    <source>
        <dbReference type="ARBA" id="ARBA00022679"/>
    </source>
</evidence>
<evidence type="ECO:0000256" key="2">
    <source>
        <dbReference type="ARBA" id="ARBA00023315"/>
    </source>
</evidence>